<dbReference type="Pfam" id="PF09822">
    <property type="entry name" value="ABC_transp_aux"/>
    <property type="match status" value="1"/>
</dbReference>
<dbReference type="Pfam" id="PF12679">
    <property type="entry name" value="ABC2_membrane_2"/>
    <property type="match status" value="1"/>
</dbReference>
<reference evidence="3 4" key="1">
    <citation type="submission" date="2019-02" db="EMBL/GenBank/DDBJ databases">
        <title>Genomic Encyclopedia of Type Strains, Phase IV (KMG-IV): sequencing the most valuable type-strain genomes for metagenomic binning, comparative biology and taxonomic classification.</title>
        <authorList>
            <person name="Goeker M."/>
        </authorList>
    </citation>
    <scope>NUCLEOTIDE SEQUENCE [LARGE SCALE GENOMIC DNA]</scope>
    <source>
        <strain evidence="3 4">DSM 18116</strain>
    </source>
</reference>
<comment type="caution">
    <text evidence="3">The sequence shown here is derived from an EMBL/GenBank/DDBJ whole genome shotgun (WGS) entry which is preliminary data.</text>
</comment>
<accession>A0A4Q7MN68</accession>
<feature type="domain" description="ABC-type uncharacterised transport system" evidence="2">
    <location>
        <begin position="495"/>
        <end position="709"/>
    </location>
</feature>
<dbReference type="OrthoDB" id="609779at2"/>
<feature type="transmembrane region" description="Helical" evidence="1">
    <location>
        <begin position="187"/>
        <end position="207"/>
    </location>
</feature>
<dbReference type="GO" id="GO:0140359">
    <property type="term" value="F:ABC-type transporter activity"/>
    <property type="evidence" value="ECO:0007669"/>
    <property type="project" value="InterPro"/>
</dbReference>
<evidence type="ECO:0000313" key="4">
    <source>
        <dbReference type="Proteomes" id="UP000293874"/>
    </source>
</evidence>
<dbReference type="Proteomes" id="UP000293874">
    <property type="component" value="Unassembled WGS sequence"/>
</dbReference>
<evidence type="ECO:0000259" key="2">
    <source>
        <dbReference type="Pfam" id="PF09822"/>
    </source>
</evidence>
<dbReference type="AlphaFoldDB" id="A0A4Q7MN68"/>
<evidence type="ECO:0000256" key="1">
    <source>
        <dbReference type="SAM" id="Phobius"/>
    </source>
</evidence>
<feature type="transmembrane region" description="Helical" evidence="1">
    <location>
        <begin position="754"/>
        <end position="773"/>
    </location>
</feature>
<dbReference type="RefSeq" id="WP_130543378.1">
    <property type="nucleotide sequence ID" value="NZ_CP042431.1"/>
</dbReference>
<dbReference type="EMBL" id="SGXA01000003">
    <property type="protein sequence ID" value="RZS69008.1"/>
    <property type="molecule type" value="Genomic_DNA"/>
</dbReference>
<dbReference type="PANTHER" id="PTHR43471">
    <property type="entry name" value="ABC TRANSPORTER PERMEASE"/>
    <property type="match status" value="1"/>
</dbReference>
<evidence type="ECO:0000313" key="3">
    <source>
        <dbReference type="EMBL" id="RZS69008.1"/>
    </source>
</evidence>
<dbReference type="GO" id="GO:0005886">
    <property type="term" value="C:plasma membrane"/>
    <property type="evidence" value="ECO:0007669"/>
    <property type="project" value="UniProtKB-SubCell"/>
</dbReference>
<protein>
    <submittedName>
        <fullName evidence="3">ABC-2 type transport system permease protein</fullName>
    </submittedName>
</protein>
<keyword evidence="4" id="KW-1185">Reference proteome</keyword>
<gene>
    <name evidence="3" type="ORF">EV199_4832</name>
</gene>
<feature type="transmembrane region" description="Helical" evidence="1">
    <location>
        <begin position="153"/>
        <end position="175"/>
    </location>
</feature>
<feature type="transmembrane region" description="Helical" evidence="1">
    <location>
        <begin position="122"/>
        <end position="147"/>
    </location>
</feature>
<keyword evidence="1" id="KW-0812">Transmembrane</keyword>
<name>A0A4Q7MN68_9BACT</name>
<keyword evidence="1" id="KW-0472">Membrane</keyword>
<feature type="transmembrane region" description="Helical" evidence="1">
    <location>
        <begin position="227"/>
        <end position="247"/>
    </location>
</feature>
<proteinExistence type="predicted"/>
<organism evidence="3 4">
    <name type="scientific">Pseudobacter ginsenosidimutans</name>
    <dbReference type="NCBI Taxonomy" id="661488"/>
    <lineage>
        <taxon>Bacteria</taxon>
        <taxon>Pseudomonadati</taxon>
        <taxon>Bacteroidota</taxon>
        <taxon>Chitinophagia</taxon>
        <taxon>Chitinophagales</taxon>
        <taxon>Chitinophagaceae</taxon>
        <taxon>Pseudobacter</taxon>
    </lineage>
</organism>
<dbReference type="PANTHER" id="PTHR43471:SF12">
    <property type="entry name" value="HYPOTHETICAL MEMBRANE PROTEIN, CONSERVED"/>
    <property type="match status" value="1"/>
</dbReference>
<dbReference type="InterPro" id="IPR019196">
    <property type="entry name" value="ABC_transp_unknown"/>
</dbReference>
<sequence>MKLIFKIARTELRNLFYSPVAWFLFVAFLVQCAYFYCRVVQEFTKWQSLMLENSPDFEGFNRSLTQLVFLNGEGIYSSAINNLYLFLPLLTMGIISREMNNGTIKLLYSSPVKTKNIVFGKYLALLIYNLMLIAVIGIFMITGMLNIQNVDTGMVLSATLGFFLITCAFGAIGIFMSSLSTYQIVSAIATFLVIFILNRIGGLWQQYDLVRDLTWFLAMGNRASKMIVGLITTADVIYYLLITGMFLTFTVLKLKGTREFLPWYRKALRYVLTIAVVLFVGYISSRPGMIGYWDTTRDNLLTIHPNTQKVLNDFEKGEPLEVTLYSNLLDNSYGKTSPAARNDYMWTLWERYLRFKPDIKFRYVYYYDVVDGDSSLFRRYPKKTLKEIAAIEAEGKEADLSRFKTPEEIRKMADLQPEDMRAVMELKYKGRTTWLRTFPDTDFWPHEIQVSAAFKRLQVEEMPKVLYTTGNLERDIFKMGEREYYSHAFSKITRTSLINVGFDADTISPDFRDIPAGISCLILADPKTRMSPLKEERIKKYLDQGGNAFILGEPGKQEMLNPLLSHLGTALDNGSLVYVSKHEVPNVLPTYFTSDLYFMSDAQGMPKLRARLNNPKYKDTVREVMHGAAAVQATSETSYTYRPLLLTREGTFNKAGRLVVDSTAPGFNPAEGDVKKTPFTVMARLTRDLANKQQRIIIAGDADCLSRLRGGVKPINISFFSWLDTNRFPVYTPMPDPADQLFTISGKAAKTQSFFFIWILPALLLLLGIVILVRRKRK</sequence>
<feature type="transmembrane region" description="Helical" evidence="1">
    <location>
        <begin position="267"/>
        <end position="285"/>
    </location>
</feature>
<feature type="transmembrane region" description="Helical" evidence="1">
    <location>
        <begin position="12"/>
        <end position="36"/>
    </location>
</feature>
<keyword evidence="1" id="KW-1133">Transmembrane helix</keyword>